<feature type="transmembrane region" description="Helical" evidence="1">
    <location>
        <begin position="137"/>
        <end position="160"/>
    </location>
</feature>
<reference evidence="2" key="4">
    <citation type="submission" date="2025-08" db="UniProtKB">
        <authorList>
            <consortium name="Ensembl"/>
        </authorList>
    </citation>
    <scope>IDENTIFICATION</scope>
</reference>
<organism evidence="2 3">
    <name type="scientific">Callorhinchus milii</name>
    <name type="common">Ghost shark</name>
    <dbReference type="NCBI Taxonomy" id="7868"/>
    <lineage>
        <taxon>Eukaryota</taxon>
        <taxon>Metazoa</taxon>
        <taxon>Chordata</taxon>
        <taxon>Craniata</taxon>
        <taxon>Vertebrata</taxon>
        <taxon>Chondrichthyes</taxon>
        <taxon>Holocephali</taxon>
        <taxon>Chimaeriformes</taxon>
        <taxon>Callorhinchidae</taxon>
        <taxon>Callorhinchus</taxon>
    </lineage>
</organism>
<reference evidence="2" key="5">
    <citation type="submission" date="2025-09" db="UniProtKB">
        <authorList>
            <consortium name="Ensembl"/>
        </authorList>
    </citation>
    <scope>IDENTIFICATION</scope>
</reference>
<dbReference type="Proteomes" id="UP000314986">
    <property type="component" value="Unassembled WGS sequence"/>
</dbReference>
<reference evidence="3" key="2">
    <citation type="journal article" date="2007" name="PLoS Biol.">
        <title>Survey sequencing and comparative analysis of the elephant shark (Callorhinchus milii) genome.</title>
        <authorList>
            <person name="Venkatesh B."/>
            <person name="Kirkness E.F."/>
            <person name="Loh Y.H."/>
            <person name="Halpern A.L."/>
            <person name="Lee A.P."/>
            <person name="Johnson J."/>
            <person name="Dandona N."/>
            <person name="Viswanathan L.D."/>
            <person name="Tay A."/>
            <person name="Venter J.C."/>
            <person name="Strausberg R.L."/>
            <person name="Brenner S."/>
        </authorList>
    </citation>
    <scope>NUCLEOTIDE SEQUENCE [LARGE SCALE GENOMIC DNA]</scope>
</reference>
<evidence type="ECO:0000313" key="2">
    <source>
        <dbReference type="Ensembl" id="ENSCMIP00000002648.1"/>
    </source>
</evidence>
<keyword evidence="3" id="KW-1185">Reference proteome</keyword>
<sequence length="176" mass="19470">CVAVCIARLCVAVCIARLCVAVCIARLCVAVCIARLCVAVCIARLCVTEYISTETGQREKKFRPHRNFGDRRDTVVSARTYFYADEAKCDQHMETFLQCIEASGGSSKDGFTAIKLTALGRPQFLVGSSRHWGKARAWTWCSIIIIIIIIILAFDIALFTSGGRPKALHRTHCKVN</sequence>
<evidence type="ECO:0000313" key="3">
    <source>
        <dbReference type="Proteomes" id="UP000314986"/>
    </source>
</evidence>
<name>A0A4W3GGT4_CALMI</name>
<dbReference type="AlphaFoldDB" id="A0A4W3GGT4"/>
<keyword evidence="1" id="KW-0812">Transmembrane</keyword>
<evidence type="ECO:0000256" key="1">
    <source>
        <dbReference type="SAM" id="Phobius"/>
    </source>
</evidence>
<keyword evidence="1" id="KW-0472">Membrane</keyword>
<accession>A0A4W3GGT4</accession>
<protein>
    <submittedName>
        <fullName evidence="2">Uncharacterized protein</fullName>
    </submittedName>
</protein>
<reference evidence="3" key="1">
    <citation type="journal article" date="2006" name="Science">
        <title>Ancient noncoding elements conserved in the human genome.</title>
        <authorList>
            <person name="Venkatesh B."/>
            <person name="Kirkness E.F."/>
            <person name="Loh Y.H."/>
            <person name="Halpern A.L."/>
            <person name="Lee A.P."/>
            <person name="Johnson J."/>
            <person name="Dandona N."/>
            <person name="Viswanathan L.D."/>
            <person name="Tay A."/>
            <person name="Venter J.C."/>
            <person name="Strausberg R.L."/>
            <person name="Brenner S."/>
        </authorList>
    </citation>
    <scope>NUCLEOTIDE SEQUENCE [LARGE SCALE GENOMIC DNA]</scope>
</reference>
<proteinExistence type="predicted"/>
<dbReference type="STRING" id="7868.ENSCMIP00000002648"/>
<keyword evidence="1" id="KW-1133">Transmembrane helix</keyword>
<dbReference type="Ensembl" id="ENSCMIT00000002740.1">
    <property type="protein sequence ID" value="ENSCMIP00000002648.1"/>
    <property type="gene ID" value="ENSCMIG00000001581.1"/>
</dbReference>
<dbReference type="InParanoid" id="A0A4W3GGT4"/>
<reference evidence="3" key="3">
    <citation type="journal article" date="2014" name="Nature">
        <title>Elephant shark genome provides unique insights into gnathostome evolution.</title>
        <authorList>
            <consortium name="International Elephant Shark Genome Sequencing Consortium"/>
            <person name="Venkatesh B."/>
            <person name="Lee A.P."/>
            <person name="Ravi V."/>
            <person name="Maurya A.K."/>
            <person name="Lian M.M."/>
            <person name="Swann J.B."/>
            <person name="Ohta Y."/>
            <person name="Flajnik M.F."/>
            <person name="Sutoh Y."/>
            <person name="Kasahara M."/>
            <person name="Hoon S."/>
            <person name="Gangu V."/>
            <person name="Roy S.W."/>
            <person name="Irimia M."/>
            <person name="Korzh V."/>
            <person name="Kondrychyn I."/>
            <person name="Lim Z.W."/>
            <person name="Tay B.H."/>
            <person name="Tohari S."/>
            <person name="Kong K.W."/>
            <person name="Ho S."/>
            <person name="Lorente-Galdos B."/>
            <person name="Quilez J."/>
            <person name="Marques-Bonet T."/>
            <person name="Raney B.J."/>
            <person name="Ingham P.W."/>
            <person name="Tay A."/>
            <person name="Hillier L.W."/>
            <person name="Minx P."/>
            <person name="Boehm T."/>
            <person name="Wilson R.K."/>
            <person name="Brenner S."/>
            <person name="Warren W.C."/>
        </authorList>
    </citation>
    <scope>NUCLEOTIDE SEQUENCE [LARGE SCALE GENOMIC DNA]</scope>
</reference>